<dbReference type="Pfam" id="PF12612">
    <property type="entry name" value="TFCD_C"/>
    <property type="match status" value="1"/>
</dbReference>
<keyword evidence="1" id="KW-0143">Chaperone</keyword>
<dbReference type="InterPro" id="IPR033162">
    <property type="entry name" value="TBCD"/>
</dbReference>
<dbReference type="GO" id="GO:0007021">
    <property type="term" value="P:tubulin complex assembly"/>
    <property type="evidence" value="ECO:0007669"/>
    <property type="project" value="InterPro"/>
</dbReference>
<sequence length="1235" mass="136746">MDAPEQDQDVVIQKYSSDLIADFDRSLIPFLKKPNGQLRRRVRMRETARLTSLVLEPFQELPQLLDPHLPKWLPTLAEAYLGCLQDRRKHRSLSMRSQLLLPLSDAICKLLYTFCKIRGEKVIVRFLNVETRYLELLLLAIEEAERNADSTTSWTWHERYIVLLWLSQLFFAPFDLSTISSGDADDLDRLNVPGFEWPSQVPGIALRVIPLAVRYIASPGKERDGAKALLVRVAMRKDMQELGILDALVKWALSTLEPSGDAPAESPYYYIGTISFLAGVLSAATDTSIMDPHLSAIFSTMQAITAEKNPVFDVINGSALARKLLIKVTRPVVTLVLRKAQQNDADTELVEASIGYLLERLADNDTPVRFAASKALSIITLKLEPDMASQVIEAVLESLNRNVLWVKNKANPSAPPTRDIAAVDPLEWHGLMLTLSHLLYRRSPPPENLSDIIHALLMGLSFEKRSPSGGSIGSNIRDASCFGIWALARRYSTSELLQVQTQSVLVARGHDPTASILQVIATELVVTASLDPAGNIRRGASAALQELIGRHPDIVEKGISVVQTVDYHAVALRSRAIHEVALQATRLSPHYGRALLEATLGWRGIGDMDPGARRVAATSFGALTAEIVSIGASDPLGHFNDSIGLLLSRLEALQVRQVEERHGLLLSLAAIFDLLPQVLADRRPESIQKVPTTELCAALNKILQDFKTTKYRKPELIAEAAGQLIVSSAPVLLLSVTQSCSLDPQKIGLMSGPAMVEEDNSASLSSVAELLDTLQNDRPKYVIELLETLQDTLNNWLDRNESEVVKNSSKTALILLLFATQERRKQIIEEWSNKVRHPQAPRTKHGDGFFHALTCAYQLQQLQQSQQGPSEGALASKVLAERWAQDNYIENHVSILQSLVGRAILRDRPLDFLTIVSEGLDDYTTNARGDIGSHVRLEAIKATKTLRDSKKDDEKIISTLFPRILRLAAEKLDRVRTEAKSALALFMDPKHAQTFSELSFSSKEYFSFLLRICDKEQLDQTVAQYWTLDLDDCLSILLAGLVTSADTGNEDLVIVSRAALADFCGQSTENLKLICAALLRNLKQYHGQDRVIIPTLEVVAYLFHVGVLQQCPEINLRQLCILVQKAAYKTGNVRKLEACIKVYGAIAAVDAANDIPGISSELATKRHEGMLEARKRLAALLAHPWPKARCLVVDELWGMMDDSNGDAKRAKLLSVDWGKVEKSYVKDIVGGLGLE</sequence>
<feature type="domain" description="Tubulin-folding cofactor D ARM repeats" evidence="3">
    <location>
        <begin position="427"/>
        <end position="554"/>
    </location>
</feature>
<dbReference type="SUPFAM" id="SSF48371">
    <property type="entry name" value="ARM repeat"/>
    <property type="match status" value="2"/>
</dbReference>
<accession>A0AAX6MYU7</accession>
<evidence type="ECO:0000313" key="4">
    <source>
        <dbReference type="EMBL" id="KAK6957840.1"/>
    </source>
</evidence>
<dbReference type="PANTHER" id="PTHR12658:SF0">
    <property type="entry name" value="TUBULIN-SPECIFIC CHAPERONE D"/>
    <property type="match status" value="1"/>
</dbReference>
<feature type="domain" description="Tubulin-folding cofactor D C-terminal" evidence="2">
    <location>
        <begin position="960"/>
        <end position="1135"/>
    </location>
</feature>
<evidence type="ECO:0000259" key="2">
    <source>
        <dbReference type="Pfam" id="PF12612"/>
    </source>
</evidence>
<dbReference type="InterPro" id="IPR011989">
    <property type="entry name" value="ARM-like"/>
</dbReference>
<evidence type="ECO:0000313" key="5">
    <source>
        <dbReference type="Proteomes" id="UP001369815"/>
    </source>
</evidence>
<proteinExistence type="predicted"/>
<dbReference type="InterPro" id="IPR058033">
    <property type="entry name" value="ARM_TBCD_2nd"/>
</dbReference>
<evidence type="ECO:0000256" key="1">
    <source>
        <dbReference type="ARBA" id="ARBA00023186"/>
    </source>
</evidence>
<dbReference type="Proteomes" id="UP001369815">
    <property type="component" value="Unassembled WGS sequence"/>
</dbReference>
<dbReference type="PANTHER" id="PTHR12658">
    <property type="entry name" value="BETA-TUBULIN COFACTOR D"/>
    <property type="match status" value="1"/>
</dbReference>
<gene>
    <name evidence="4" type="ORF">Daesc_000629</name>
</gene>
<evidence type="ECO:0000259" key="3">
    <source>
        <dbReference type="Pfam" id="PF25767"/>
    </source>
</evidence>
<name>A0AAX6MYU7_9PEZI</name>
<protein>
    <recommendedName>
        <fullName evidence="6">Tubulin-specific chaperone D C-terminal domain-containing protein</fullName>
    </recommendedName>
</protein>
<dbReference type="InterPro" id="IPR022577">
    <property type="entry name" value="TBCD_C"/>
</dbReference>
<feature type="domain" description="Tubulin-folding cofactor D ARM repeats" evidence="3">
    <location>
        <begin position="342"/>
        <end position="401"/>
    </location>
</feature>
<comment type="caution">
    <text evidence="4">The sequence shown here is derived from an EMBL/GenBank/DDBJ whole genome shotgun (WGS) entry which is preliminary data.</text>
</comment>
<dbReference type="GO" id="GO:0000226">
    <property type="term" value="P:microtubule cytoskeleton organization"/>
    <property type="evidence" value="ECO:0007669"/>
    <property type="project" value="TreeGrafter"/>
</dbReference>
<dbReference type="Gene3D" id="1.25.10.10">
    <property type="entry name" value="Leucine-rich Repeat Variant"/>
    <property type="match status" value="1"/>
</dbReference>
<dbReference type="GO" id="GO:0005096">
    <property type="term" value="F:GTPase activator activity"/>
    <property type="evidence" value="ECO:0007669"/>
    <property type="project" value="InterPro"/>
</dbReference>
<keyword evidence="5" id="KW-1185">Reference proteome</keyword>
<dbReference type="Pfam" id="PF23579">
    <property type="entry name" value="ARM_TBCD"/>
    <property type="match status" value="1"/>
</dbReference>
<dbReference type="EMBL" id="JBANMG010000001">
    <property type="protein sequence ID" value="KAK6957840.1"/>
    <property type="molecule type" value="Genomic_DNA"/>
</dbReference>
<dbReference type="InterPro" id="IPR016024">
    <property type="entry name" value="ARM-type_fold"/>
</dbReference>
<evidence type="ECO:0008006" key="6">
    <source>
        <dbReference type="Google" id="ProtNLM"/>
    </source>
</evidence>
<dbReference type="AlphaFoldDB" id="A0AAX6MYU7"/>
<dbReference type="Pfam" id="PF25767">
    <property type="entry name" value="ARM_TBCD_2nd"/>
    <property type="match status" value="2"/>
</dbReference>
<organism evidence="4 5">
    <name type="scientific">Daldinia eschscholtzii</name>
    <dbReference type="NCBI Taxonomy" id="292717"/>
    <lineage>
        <taxon>Eukaryota</taxon>
        <taxon>Fungi</taxon>
        <taxon>Dikarya</taxon>
        <taxon>Ascomycota</taxon>
        <taxon>Pezizomycotina</taxon>
        <taxon>Sordariomycetes</taxon>
        <taxon>Xylariomycetidae</taxon>
        <taxon>Xylariales</taxon>
        <taxon>Hypoxylaceae</taxon>
        <taxon>Daldinia</taxon>
    </lineage>
</organism>
<dbReference type="GO" id="GO:0007023">
    <property type="term" value="P:post-chaperonin tubulin folding pathway"/>
    <property type="evidence" value="ECO:0007669"/>
    <property type="project" value="InterPro"/>
</dbReference>
<dbReference type="GO" id="GO:0048487">
    <property type="term" value="F:beta-tubulin binding"/>
    <property type="evidence" value="ECO:0007669"/>
    <property type="project" value="InterPro"/>
</dbReference>
<reference evidence="4 5" key="1">
    <citation type="journal article" date="2024" name="Front Chem Biol">
        <title>Unveiling the potential of Daldinia eschscholtzii MFLUCC 19-0629 through bioactivity and bioinformatics studies for enhanced sustainable agriculture production.</title>
        <authorList>
            <person name="Brooks S."/>
            <person name="Weaver J.A."/>
            <person name="Klomchit A."/>
            <person name="Alharthi S.A."/>
            <person name="Onlamun T."/>
            <person name="Nurani R."/>
            <person name="Vong T.K."/>
            <person name="Alberti F."/>
            <person name="Greco C."/>
        </authorList>
    </citation>
    <scope>NUCLEOTIDE SEQUENCE [LARGE SCALE GENOMIC DNA]</scope>
    <source>
        <strain evidence="4">MFLUCC 19-0629</strain>
    </source>
</reference>